<sequence length="139" mass="16332">MRIFTGEIHPTSLYIYDDYMVYVKRGIIRRNEATISYNHVSQVYLRRGYLASSLEVINTGGVENILVKWLPIEQAARAKKLIDQKIFHTHARITGKHQDMGREVPDFERKLARLKELKLKGTISRGEFEKRRREMLKSV</sequence>
<protein>
    <recommendedName>
        <fullName evidence="3">SHOCT domain-containing protein</fullName>
    </recommendedName>
</protein>
<organism evidence="1 2">
    <name type="scientific">candidate division WWE3 bacterium RIFCSPLOWO2_01_FULL_41_18</name>
    <dbReference type="NCBI Taxonomy" id="1802625"/>
    <lineage>
        <taxon>Bacteria</taxon>
        <taxon>Katanobacteria</taxon>
    </lineage>
</organism>
<comment type="caution">
    <text evidence="1">The sequence shown here is derived from an EMBL/GenBank/DDBJ whole genome shotgun (WGS) entry which is preliminary data.</text>
</comment>
<evidence type="ECO:0000313" key="2">
    <source>
        <dbReference type="Proteomes" id="UP000176504"/>
    </source>
</evidence>
<dbReference type="Proteomes" id="UP000176504">
    <property type="component" value="Unassembled WGS sequence"/>
</dbReference>
<dbReference type="AlphaFoldDB" id="A0A1F4VDZ9"/>
<reference evidence="1 2" key="1">
    <citation type="journal article" date="2016" name="Nat. Commun.">
        <title>Thousands of microbial genomes shed light on interconnected biogeochemical processes in an aquifer system.</title>
        <authorList>
            <person name="Anantharaman K."/>
            <person name="Brown C.T."/>
            <person name="Hug L.A."/>
            <person name="Sharon I."/>
            <person name="Castelle C.J."/>
            <person name="Probst A.J."/>
            <person name="Thomas B.C."/>
            <person name="Singh A."/>
            <person name="Wilkins M.J."/>
            <person name="Karaoz U."/>
            <person name="Brodie E.L."/>
            <person name="Williams K.H."/>
            <person name="Hubbard S.S."/>
            <person name="Banfield J.F."/>
        </authorList>
    </citation>
    <scope>NUCLEOTIDE SEQUENCE [LARGE SCALE GENOMIC DNA]</scope>
</reference>
<evidence type="ECO:0008006" key="3">
    <source>
        <dbReference type="Google" id="ProtNLM"/>
    </source>
</evidence>
<dbReference type="EMBL" id="MEVI01000002">
    <property type="protein sequence ID" value="OGC55365.1"/>
    <property type="molecule type" value="Genomic_DNA"/>
</dbReference>
<proteinExistence type="predicted"/>
<name>A0A1F4VDZ9_UNCKA</name>
<gene>
    <name evidence="1" type="ORF">A3A78_00165</name>
</gene>
<accession>A0A1F4VDZ9</accession>
<evidence type="ECO:0000313" key="1">
    <source>
        <dbReference type="EMBL" id="OGC55365.1"/>
    </source>
</evidence>